<evidence type="ECO:0000256" key="1">
    <source>
        <dbReference type="SAM" id="MobiDB-lite"/>
    </source>
</evidence>
<organism evidence="3 4">
    <name type="scientific">Nitzschia inconspicua</name>
    <dbReference type="NCBI Taxonomy" id="303405"/>
    <lineage>
        <taxon>Eukaryota</taxon>
        <taxon>Sar</taxon>
        <taxon>Stramenopiles</taxon>
        <taxon>Ochrophyta</taxon>
        <taxon>Bacillariophyta</taxon>
        <taxon>Bacillariophyceae</taxon>
        <taxon>Bacillariophycidae</taxon>
        <taxon>Bacillariales</taxon>
        <taxon>Bacillariaceae</taxon>
        <taxon>Nitzschia</taxon>
    </lineage>
</organism>
<feature type="region of interest" description="Disordered" evidence="1">
    <location>
        <begin position="154"/>
        <end position="202"/>
    </location>
</feature>
<feature type="compositionally biased region" description="Basic residues" evidence="1">
    <location>
        <begin position="1"/>
        <end position="20"/>
    </location>
</feature>
<dbReference type="PANTHER" id="PTHR22306:SF2">
    <property type="entry name" value="CHROMOSOME 7 OPEN READING FRAME 50"/>
    <property type="match status" value="1"/>
</dbReference>
<protein>
    <submittedName>
        <fullName evidence="3">DUF2373 domain containing protein</fullName>
    </submittedName>
</protein>
<sequence length="220" mass="25476">MGKKNKSKALKKKRVSKHMLKSKERTTNHSVENDALDNAVTEQITPPVTTTPNSKLSRKKDSHFKDPEEAASYLSAWKASQSDSGPNGATDVWKFNKNTQSWLIRHMYEVDKVSKGTFVLLLEYLEGLQGSKTKSWILSEAARRARRYKEYERRTVNDNNENDEKDDGDTKDKKIESATESAEMSPEDLENEEERWKKLNDHDKRKEYKRARKVIEVIKA</sequence>
<accession>A0A9K3KU66</accession>
<dbReference type="InterPro" id="IPR019327">
    <property type="entry name" value="WKF"/>
</dbReference>
<feature type="compositionally biased region" description="Polar residues" evidence="1">
    <location>
        <begin position="40"/>
        <end position="55"/>
    </location>
</feature>
<evidence type="ECO:0000313" key="4">
    <source>
        <dbReference type="Proteomes" id="UP000693970"/>
    </source>
</evidence>
<dbReference type="Pfam" id="PF10180">
    <property type="entry name" value="WKF"/>
    <property type="match status" value="1"/>
</dbReference>
<dbReference type="Proteomes" id="UP000693970">
    <property type="component" value="Unassembled WGS sequence"/>
</dbReference>
<feature type="region of interest" description="Disordered" evidence="1">
    <location>
        <begin position="1"/>
        <end position="67"/>
    </location>
</feature>
<reference evidence="3" key="2">
    <citation type="submission" date="2021-04" db="EMBL/GenBank/DDBJ databases">
        <authorList>
            <person name="Podell S."/>
        </authorList>
    </citation>
    <scope>NUCLEOTIDE SEQUENCE</scope>
    <source>
        <strain evidence="3">Hildebrandi</strain>
    </source>
</reference>
<keyword evidence="4" id="KW-1185">Reference proteome</keyword>
<reference evidence="3" key="1">
    <citation type="journal article" date="2021" name="Sci. Rep.">
        <title>Diploid genomic architecture of Nitzschia inconspicua, an elite biomass production diatom.</title>
        <authorList>
            <person name="Oliver A."/>
            <person name="Podell S."/>
            <person name="Pinowska A."/>
            <person name="Traller J.C."/>
            <person name="Smith S.R."/>
            <person name="McClure R."/>
            <person name="Beliaev A."/>
            <person name="Bohutskyi P."/>
            <person name="Hill E.A."/>
            <person name="Rabines A."/>
            <person name="Zheng H."/>
            <person name="Allen L.Z."/>
            <person name="Kuo A."/>
            <person name="Grigoriev I.V."/>
            <person name="Allen A.E."/>
            <person name="Hazlebeck D."/>
            <person name="Allen E.E."/>
        </authorList>
    </citation>
    <scope>NUCLEOTIDE SEQUENCE</scope>
    <source>
        <strain evidence="3">Hildebrandi</strain>
    </source>
</reference>
<evidence type="ECO:0000313" key="3">
    <source>
        <dbReference type="EMBL" id="KAG7349404.1"/>
    </source>
</evidence>
<gene>
    <name evidence="3" type="ORF">IV203_012001</name>
</gene>
<evidence type="ECO:0000259" key="2">
    <source>
        <dbReference type="Pfam" id="PF10180"/>
    </source>
</evidence>
<comment type="caution">
    <text evidence="3">The sequence shown here is derived from an EMBL/GenBank/DDBJ whole genome shotgun (WGS) entry which is preliminary data.</text>
</comment>
<feature type="compositionally biased region" description="Basic and acidic residues" evidence="1">
    <location>
        <begin position="168"/>
        <end position="177"/>
    </location>
</feature>
<proteinExistence type="predicted"/>
<feature type="domain" description="WKF" evidence="2">
    <location>
        <begin position="72"/>
        <end position="141"/>
    </location>
</feature>
<dbReference type="PANTHER" id="PTHR22306">
    <property type="entry name" value="CHROMOSOME 7 OPEN READING FRAME 50"/>
    <property type="match status" value="1"/>
</dbReference>
<dbReference type="EMBL" id="JAGRRH010000019">
    <property type="protein sequence ID" value="KAG7349404.1"/>
    <property type="molecule type" value="Genomic_DNA"/>
</dbReference>
<name>A0A9K3KU66_9STRA</name>
<dbReference type="OrthoDB" id="10261563at2759"/>
<dbReference type="AlphaFoldDB" id="A0A9K3KU66"/>